<dbReference type="AlphaFoldDB" id="A0A124SFQ2"/>
<name>A0A124SFQ2_CYNCS</name>
<feature type="compositionally biased region" description="Polar residues" evidence="1">
    <location>
        <begin position="13"/>
        <end position="29"/>
    </location>
</feature>
<sequence>MEKESKAKELNAATETEGAQGNGSCEDNPDSLTYKSLYLDSQNKYEKINRSLGIMNPRMEKAVEAFTCYFLGGDGSDAGSSARSGAGLENQILKLMSRK</sequence>
<evidence type="ECO:0000256" key="1">
    <source>
        <dbReference type="SAM" id="MobiDB-lite"/>
    </source>
</evidence>
<dbReference type="Gramene" id="KVI03943">
    <property type="protein sequence ID" value="KVI03943"/>
    <property type="gene ID" value="Ccrd_017762"/>
</dbReference>
<feature type="region of interest" description="Disordered" evidence="1">
    <location>
        <begin position="1"/>
        <end position="29"/>
    </location>
</feature>
<dbReference type="EMBL" id="LEKV01002320">
    <property type="protein sequence ID" value="KVI03943.1"/>
    <property type="molecule type" value="Genomic_DNA"/>
</dbReference>
<protein>
    <submittedName>
        <fullName evidence="2">Uncharacterized protein</fullName>
    </submittedName>
</protein>
<evidence type="ECO:0000313" key="2">
    <source>
        <dbReference type="EMBL" id="KVI03943.1"/>
    </source>
</evidence>
<dbReference type="Proteomes" id="UP000243975">
    <property type="component" value="Unassembled WGS sequence"/>
</dbReference>
<evidence type="ECO:0000313" key="3">
    <source>
        <dbReference type="Proteomes" id="UP000243975"/>
    </source>
</evidence>
<keyword evidence="3" id="KW-1185">Reference proteome</keyword>
<comment type="caution">
    <text evidence="2">The sequence shown here is derived from an EMBL/GenBank/DDBJ whole genome shotgun (WGS) entry which is preliminary data.</text>
</comment>
<gene>
    <name evidence="2" type="ORF">Ccrd_017762</name>
</gene>
<accession>A0A124SFQ2</accession>
<proteinExistence type="predicted"/>
<organism evidence="2 3">
    <name type="scientific">Cynara cardunculus var. scolymus</name>
    <name type="common">Globe artichoke</name>
    <name type="synonym">Cynara scolymus</name>
    <dbReference type="NCBI Taxonomy" id="59895"/>
    <lineage>
        <taxon>Eukaryota</taxon>
        <taxon>Viridiplantae</taxon>
        <taxon>Streptophyta</taxon>
        <taxon>Embryophyta</taxon>
        <taxon>Tracheophyta</taxon>
        <taxon>Spermatophyta</taxon>
        <taxon>Magnoliopsida</taxon>
        <taxon>eudicotyledons</taxon>
        <taxon>Gunneridae</taxon>
        <taxon>Pentapetalae</taxon>
        <taxon>asterids</taxon>
        <taxon>campanulids</taxon>
        <taxon>Asterales</taxon>
        <taxon>Asteraceae</taxon>
        <taxon>Carduoideae</taxon>
        <taxon>Cardueae</taxon>
        <taxon>Carduinae</taxon>
        <taxon>Cynara</taxon>
    </lineage>
</organism>
<reference evidence="2 3" key="1">
    <citation type="journal article" date="2016" name="Sci. Rep.">
        <title>The genome sequence of the outbreeding globe artichoke constructed de novo incorporating a phase-aware low-pass sequencing strategy of F1 progeny.</title>
        <authorList>
            <person name="Scaglione D."/>
            <person name="Reyes-Chin-Wo S."/>
            <person name="Acquadro A."/>
            <person name="Froenicke L."/>
            <person name="Portis E."/>
            <person name="Beitel C."/>
            <person name="Tirone M."/>
            <person name="Mauro R."/>
            <person name="Lo Monaco A."/>
            <person name="Mauromicale G."/>
            <person name="Faccioli P."/>
            <person name="Cattivelli L."/>
            <person name="Rieseberg L."/>
            <person name="Michelmore R."/>
            <person name="Lanteri S."/>
        </authorList>
    </citation>
    <scope>NUCLEOTIDE SEQUENCE [LARGE SCALE GENOMIC DNA]</scope>
    <source>
        <strain evidence="2">2C</strain>
    </source>
</reference>